<organism evidence="2 3">
    <name type="scientific">Stereocaulon virgatum</name>
    <dbReference type="NCBI Taxonomy" id="373712"/>
    <lineage>
        <taxon>Eukaryota</taxon>
        <taxon>Fungi</taxon>
        <taxon>Dikarya</taxon>
        <taxon>Ascomycota</taxon>
        <taxon>Pezizomycotina</taxon>
        <taxon>Lecanoromycetes</taxon>
        <taxon>OSLEUM clade</taxon>
        <taxon>Lecanoromycetidae</taxon>
        <taxon>Lecanorales</taxon>
        <taxon>Lecanorineae</taxon>
        <taxon>Stereocaulaceae</taxon>
        <taxon>Stereocaulon</taxon>
    </lineage>
</organism>
<feature type="region of interest" description="Disordered" evidence="1">
    <location>
        <begin position="37"/>
        <end position="170"/>
    </location>
</feature>
<keyword evidence="3" id="KW-1185">Reference proteome</keyword>
<protein>
    <submittedName>
        <fullName evidence="2">Uncharacterized protein</fullName>
    </submittedName>
</protein>
<dbReference type="EMBL" id="JBEFKJ010000004">
    <property type="protein sequence ID" value="KAL2046340.1"/>
    <property type="molecule type" value="Genomic_DNA"/>
</dbReference>
<comment type="caution">
    <text evidence="2">The sequence shown here is derived from an EMBL/GenBank/DDBJ whole genome shotgun (WGS) entry which is preliminary data.</text>
</comment>
<feature type="compositionally biased region" description="Polar residues" evidence="1">
    <location>
        <begin position="90"/>
        <end position="103"/>
    </location>
</feature>
<sequence>MVRFQLYPVFRSINPICSSPRTTFRYIYARQRRFYAGSSYGAGEGDPKGEKPQDQGANPSADLEHPGPPPPSVGEGTGGGPTKKGVEGHNTPQNRGSSGQVSTGGPDGPQPKIHKHEAPREHTHSDEVKAHNEDMEKRYDRANEKSPDKEGDDKVGKGYWSGQGGADRDP</sequence>
<feature type="compositionally biased region" description="Gly residues" evidence="1">
    <location>
        <begin position="159"/>
        <end position="170"/>
    </location>
</feature>
<proteinExistence type="predicted"/>
<name>A0ABR4AKP5_9LECA</name>
<gene>
    <name evidence="2" type="ORF">N7G274_001787</name>
</gene>
<feature type="compositionally biased region" description="Basic and acidic residues" evidence="1">
    <location>
        <begin position="116"/>
        <end position="156"/>
    </location>
</feature>
<dbReference type="Proteomes" id="UP001590950">
    <property type="component" value="Unassembled WGS sequence"/>
</dbReference>
<accession>A0ABR4AKP5</accession>
<evidence type="ECO:0000313" key="3">
    <source>
        <dbReference type="Proteomes" id="UP001590950"/>
    </source>
</evidence>
<evidence type="ECO:0000313" key="2">
    <source>
        <dbReference type="EMBL" id="KAL2046340.1"/>
    </source>
</evidence>
<reference evidence="2 3" key="1">
    <citation type="submission" date="2024-09" db="EMBL/GenBank/DDBJ databases">
        <title>Rethinking Asexuality: The Enigmatic Case of Functional Sexual Genes in Lepraria (Stereocaulaceae).</title>
        <authorList>
            <person name="Doellman M."/>
            <person name="Sun Y."/>
            <person name="Barcenas-Pena A."/>
            <person name="Lumbsch H.T."/>
            <person name="Grewe F."/>
        </authorList>
    </citation>
    <scope>NUCLEOTIDE SEQUENCE [LARGE SCALE GENOMIC DNA]</scope>
    <source>
        <strain evidence="2 3">Mercado 3170</strain>
    </source>
</reference>
<evidence type="ECO:0000256" key="1">
    <source>
        <dbReference type="SAM" id="MobiDB-lite"/>
    </source>
</evidence>